<dbReference type="AlphaFoldDB" id="A0A8T0G4Q1"/>
<comment type="caution">
    <text evidence="2">The sequence shown here is derived from an EMBL/GenBank/DDBJ whole genome shotgun (WGS) entry which is preliminary data.</text>
</comment>
<accession>A0A8T0G4Q1</accession>
<feature type="chain" id="PRO_5035727171" description="Secreted protein" evidence="1">
    <location>
        <begin position="17"/>
        <end position="70"/>
    </location>
</feature>
<reference evidence="2" key="1">
    <citation type="submission" date="2020-06" db="EMBL/GenBank/DDBJ databases">
        <title>WGS assembly of Ceratodon purpureus strain R40.</title>
        <authorList>
            <person name="Carey S.B."/>
            <person name="Jenkins J."/>
            <person name="Shu S."/>
            <person name="Lovell J.T."/>
            <person name="Sreedasyam A."/>
            <person name="Maumus F."/>
            <person name="Tiley G.P."/>
            <person name="Fernandez-Pozo N."/>
            <person name="Barry K."/>
            <person name="Chen C."/>
            <person name="Wang M."/>
            <person name="Lipzen A."/>
            <person name="Daum C."/>
            <person name="Saski C.A."/>
            <person name="Payton A.C."/>
            <person name="Mcbreen J.C."/>
            <person name="Conrad R.E."/>
            <person name="Kollar L.M."/>
            <person name="Olsson S."/>
            <person name="Huttunen S."/>
            <person name="Landis J.B."/>
            <person name="Wickett N.J."/>
            <person name="Johnson M.G."/>
            <person name="Rensing S.A."/>
            <person name="Grimwood J."/>
            <person name="Schmutz J."/>
            <person name="Mcdaniel S.F."/>
        </authorList>
    </citation>
    <scope>NUCLEOTIDE SEQUENCE</scope>
    <source>
        <strain evidence="2">R40</strain>
    </source>
</reference>
<gene>
    <name evidence="2" type="ORF">KC19_12G075900</name>
</gene>
<keyword evidence="1" id="KW-0732">Signal</keyword>
<name>A0A8T0G4Q1_CERPU</name>
<evidence type="ECO:0000313" key="2">
    <source>
        <dbReference type="EMBL" id="KAG0554243.1"/>
    </source>
</evidence>
<protein>
    <recommendedName>
        <fullName evidence="4">Secreted protein</fullName>
    </recommendedName>
</protein>
<evidence type="ECO:0008006" key="4">
    <source>
        <dbReference type="Google" id="ProtNLM"/>
    </source>
</evidence>
<evidence type="ECO:0000313" key="3">
    <source>
        <dbReference type="Proteomes" id="UP000822688"/>
    </source>
</evidence>
<dbReference type="Proteomes" id="UP000822688">
    <property type="component" value="Chromosome 12"/>
</dbReference>
<keyword evidence="3" id="KW-1185">Reference proteome</keyword>
<evidence type="ECO:0000256" key="1">
    <source>
        <dbReference type="SAM" id="SignalP"/>
    </source>
</evidence>
<sequence>MRVLCVLLYSVRHAEGALCTSSGASMELVVATSSLMRLCCRYHICLEEYYCGAMPNQTTGFRRYRVECHV</sequence>
<organism evidence="2 3">
    <name type="scientific">Ceratodon purpureus</name>
    <name type="common">Fire moss</name>
    <name type="synonym">Dicranum purpureum</name>
    <dbReference type="NCBI Taxonomy" id="3225"/>
    <lineage>
        <taxon>Eukaryota</taxon>
        <taxon>Viridiplantae</taxon>
        <taxon>Streptophyta</taxon>
        <taxon>Embryophyta</taxon>
        <taxon>Bryophyta</taxon>
        <taxon>Bryophytina</taxon>
        <taxon>Bryopsida</taxon>
        <taxon>Dicranidae</taxon>
        <taxon>Pseudoditrichales</taxon>
        <taxon>Ditrichaceae</taxon>
        <taxon>Ceratodon</taxon>
    </lineage>
</organism>
<dbReference type="EMBL" id="CM026433">
    <property type="protein sequence ID" value="KAG0554243.1"/>
    <property type="molecule type" value="Genomic_DNA"/>
</dbReference>
<proteinExistence type="predicted"/>
<feature type="signal peptide" evidence="1">
    <location>
        <begin position="1"/>
        <end position="16"/>
    </location>
</feature>